<dbReference type="OrthoDB" id="47802at2759"/>
<feature type="region of interest" description="Disordered" evidence="4">
    <location>
        <begin position="1087"/>
        <end position="1111"/>
    </location>
</feature>
<dbReference type="InterPro" id="IPR036322">
    <property type="entry name" value="WD40_repeat_dom_sf"/>
</dbReference>
<dbReference type="InterPro" id="IPR050630">
    <property type="entry name" value="WD_repeat_EMAP"/>
</dbReference>
<evidence type="ECO:0000259" key="6">
    <source>
        <dbReference type="Pfam" id="PF23414"/>
    </source>
</evidence>
<sequence length="1563" mass="173076">MSDKTAPRCQLRLEWVHGYRGHQCRNNLYYTAGKDLVYFVAGVGVVYNSREHTQKFYLGHNDDIISYSMQTVSILRDVHTHGVACLAFDSDGQRLASVGLDAKNTLCVWDWRRGRVLATATGHSDRIFDISWDPFQTSRLVTCGVKHIKRGMFGKTGDLQTILCLASAKEELTYSGALNGDVYVWKGLNLTRTVQAAHGAGIFSMHVCEEGFATGGRDGLSIRSVCWRADRVLAGTQDSEIFEVMVRERDKPVLLMQGHSDGELWALDLHPKQAVAVTGSDDRSVRLWSLSDHTLLARCNMEEAVRSAAFNTDGSQLALGMKDGSFTVLRVRDMTEVVHIKDRKEAIHELKFSPDGSYLAVGSNDGLVDLYAVGQRYKKVGECSRSSSFITHLDWSVDSRFLQSNDGAGERLFYRMPAGKLVSKEEAKGVHWMTWTGVMGAEVNGIWPKYSTTSEVNSVDANYSSAVLVTGDDLGLVKLFRFPCLKRAAKFKKYMGHSAHVTNVRWSSDLQWVVSTDIEQEAQTNYDRQVYKEDLPQLRKKLIGSLKRQKAPEAGLRLQFVHGYRGCDCRNNLWYSQGGEVVYHVAAVGVVYNRQTHSQRFYLAHDDDIISLTVHPLKDYAATGQVGRNPSIHVWDIQTLKCLSLLKGHHSRGVCALEFTVDGKTLVSVGIDEDHSIVVWDWKKGERLAKARGHKDKIFVVKSNPFRMDKMLTVGGGLTFRRGLLGSQGGKQETMMSACYGRSEDLVFSGSTSGDVFIWRDTSLVKTIKAHDGPVFTMCSLDKGFVTGGRDGVVELWDDMFDRSISLGHGHILVGTKNGEVLEIDKSGPMTLLVQGHMEGEVWGLAAHPLLPVVATVSEDKTLRIWELSANHRMVAVRKLKKGSRCCAFSPDGKALAVGLNDGSFLVVNADTLEDLVTFHHRKELISDIRFSQDSGKYLAVASHDSFVDIYNVLSSKRVGICKGASAFITHIDWDARGKLLQFEKVDWASWTSVLGPTCEGIWPALSLVNTSCLTKDGQLLATGDDFGFIKLFSYPSRGQFAKFKKYVGHSANVTNVRWTNDDTLLLSVGGADTALMIWSLEAQGHKESKAVDSEESDDDPEEDGGYDSDVAQEKSLDYVTKIFSASIRNMTGTKPHLQHRDLPLDDRPPVSRAAPLPEKLVKNNVTKKKKVVEELVLEHVFGYRGFDCRNNLHYLNDGADIIFHTAATVIIQNLSSGVQSFYLEHTDDVLCLTVNQHPKYHNVIATGQIGELSDLPGVSPSIHVWDARTKQTLSILRCCHGKGVSYTNFSATGKLLLSFRPDSDTQFVSVGIKHIKFWTLVGGSLMYKKGVIGAVEEGRVQTMLSVAFGANNLTFSGAINGDVYVWRDHFLVRVVAKAHSGPVFTMYTTLRDGLIVTGGKERPTKEGGAVKLWDQEMKRCRAFQLETGQLVENVRSVCRGKGKILVGTKDGEILEVGEKNAASNTMINGHTQGGIWGLSTHPFKDVFLSASDDGTIRLWDLADRKLLNKVSLGHPAKCCCYSPNGDMVSIGLENGEFIILMVASLSVWGKKRDRSATIQDIR</sequence>
<dbReference type="SUPFAM" id="SSF50978">
    <property type="entry name" value="WD40 repeat-like"/>
    <property type="match status" value="3"/>
</dbReference>
<dbReference type="InterPro" id="IPR055439">
    <property type="entry name" value="Beta-prop_EML_1st"/>
</dbReference>
<dbReference type="InterPro" id="IPR005108">
    <property type="entry name" value="HELP"/>
</dbReference>
<gene>
    <name evidence="7" type="ORF">NHX12_018626</name>
</gene>
<feature type="repeat" description="WD" evidence="3">
    <location>
        <begin position="1047"/>
        <end position="1089"/>
    </location>
</feature>
<feature type="domain" description="EML-like second beta-propeller" evidence="6">
    <location>
        <begin position="264"/>
        <end position="516"/>
    </location>
</feature>
<feature type="domain" description="EML-like second beta-propeller" evidence="6">
    <location>
        <begin position="842"/>
        <end position="984"/>
    </location>
</feature>
<feature type="repeat" description="WD" evidence="3">
    <location>
        <begin position="835"/>
        <end position="876"/>
    </location>
</feature>
<dbReference type="SMART" id="SM00320">
    <property type="entry name" value="WD40"/>
    <property type="match status" value="24"/>
</dbReference>
<dbReference type="PANTHER" id="PTHR13720:SF52">
    <property type="entry name" value="ECHINODERM MICROTUBULE-ASSOCIATED PROTEIN-LIKE 6"/>
    <property type="match status" value="1"/>
</dbReference>
<feature type="domain" description="EML-like first beta-propeller" evidence="5">
    <location>
        <begin position="598"/>
        <end position="803"/>
    </location>
</feature>
<evidence type="ECO:0000313" key="7">
    <source>
        <dbReference type="EMBL" id="KAJ3615058.1"/>
    </source>
</evidence>
<comment type="caution">
    <text evidence="7">The sequence shown here is derived from an EMBL/GenBank/DDBJ whole genome shotgun (WGS) entry which is preliminary data.</text>
</comment>
<evidence type="ECO:0000256" key="4">
    <source>
        <dbReference type="SAM" id="MobiDB-lite"/>
    </source>
</evidence>
<feature type="non-terminal residue" evidence="7">
    <location>
        <position position="1"/>
    </location>
</feature>
<dbReference type="Pfam" id="PF00400">
    <property type="entry name" value="WD40"/>
    <property type="match status" value="2"/>
</dbReference>
<dbReference type="FunFam" id="2.130.10.10:FF:000024">
    <property type="entry name" value="Putative echinoderm microtubule-associated protein-like 6"/>
    <property type="match status" value="1"/>
</dbReference>
<dbReference type="InterPro" id="IPR015943">
    <property type="entry name" value="WD40/YVTN_repeat-like_dom_sf"/>
</dbReference>
<dbReference type="Pfam" id="PF03451">
    <property type="entry name" value="HELP"/>
    <property type="match status" value="3"/>
</dbReference>
<dbReference type="EMBL" id="JANIIK010000034">
    <property type="protein sequence ID" value="KAJ3615058.1"/>
    <property type="molecule type" value="Genomic_DNA"/>
</dbReference>
<organism evidence="7 8">
    <name type="scientific">Muraenolepis orangiensis</name>
    <name type="common">Patagonian moray cod</name>
    <dbReference type="NCBI Taxonomy" id="630683"/>
    <lineage>
        <taxon>Eukaryota</taxon>
        <taxon>Metazoa</taxon>
        <taxon>Chordata</taxon>
        <taxon>Craniata</taxon>
        <taxon>Vertebrata</taxon>
        <taxon>Euteleostomi</taxon>
        <taxon>Actinopterygii</taxon>
        <taxon>Neopterygii</taxon>
        <taxon>Teleostei</taxon>
        <taxon>Neoteleostei</taxon>
        <taxon>Acanthomorphata</taxon>
        <taxon>Zeiogadaria</taxon>
        <taxon>Gadariae</taxon>
        <taxon>Gadiformes</taxon>
        <taxon>Muraenolepidoidei</taxon>
        <taxon>Muraenolepididae</taxon>
        <taxon>Muraenolepis</taxon>
    </lineage>
</organism>
<dbReference type="GO" id="GO:0005874">
    <property type="term" value="C:microtubule"/>
    <property type="evidence" value="ECO:0007669"/>
    <property type="project" value="UniProtKB-KW"/>
</dbReference>
<dbReference type="Pfam" id="PF23414">
    <property type="entry name" value="Beta-prop_EML_2"/>
    <property type="match status" value="2"/>
</dbReference>
<feature type="repeat" description="WD" evidence="3">
    <location>
        <begin position="266"/>
        <end position="298"/>
    </location>
</feature>
<feature type="repeat" description="WD" evidence="3">
    <location>
        <begin position="340"/>
        <end position="371"/>
    </location>
</feature>
<dbReference type="PROSITE" id="PS00678">
    <property type="entry name" value="WD_REPEATS_1"/>
    <property type="match status" value="1"/>
</dbReference>
<dbReference type="FunFam" id="2.130.10.10:FF:002220">
    <property type="entry name" value="EMAP-like 3"/>
    <property type="match status" value="1"/>
</dbReference>
<dbReference type="Proteomes" id="UP001148018">
    <property type="component" value="Unassembled WGS sequence"/>
</dbReference>
<dbReference type="InterPro" id="IPR001680">
    <property type="entry name" value="WD40_rpt"/>
</dbReference>
<evidence type="ECO:0000313" key="8">
    <source>
        <dbReference type="Proteomes" id="UP001148018"/>
    </source>
</evidence>
<keyword evidence="1 3" id="KW-0853">WD repeat</keyword>
<feature type="compositionally biased region" description="Basic and acidic residues" evidence="4">
    <location>
        <begin position="1139"/>
        <end position="1150"/>
    </location>
</feature>
<evidence type="ECO:0000259" key="5">
    <source>
        <dbReference type="Pfam" id="PF23409"/>
    </source>
</evidence>
<dbReference type="GO" id="GO:0005929">
    <property type="term" value="C:cilium"/>
    <property type="evidence" value="ECO:0007669"/>
    <property type="project" value="UniProtKB-ARBA"/>
</dbReference>
<dbReference type="InterPro" id="IPR055442">
    <property type="entry name" value="Beta-prop_EML-like_2nd"/>
</dbReference>
<accession>A0A9Q0IYM4</accession>
<feature type="domain" description="EML-like first beta-propeller" evidence="5">
    <location>
        <begin position="67"/>
        <end position="220"/>
    </location>
</feature>
<keyword evidence="2" id="KW-0677">Repeat</keyword>
<evidence type="ECO:0000256" key="3">
    <source>
        <dbReference type="PROSITE-ProRule" id="PRU00221"/>
    </source>
</evidence>
<reference evidence="7" key="1">
    <citation type="submission" date="2022-07" db="EMBL/GenBank/DDBJ databases">
        <title>Chromosome-level genome of Muraenolepis orangiensis.</title>
        <authorList>
            <person name="Kim J."/>
        </authorList>
    </citation>
    <scope>NUCLEOTIDE SEQUENCE</scope>
    <source>
        <strain evidence="7">KU_S4_2022</strain>
        <tissue evidence="7">Muscle</tissue>
    </source>
</reference>
<feature type="repeat" description="WD" evidence="3">
    <location>
        <begin position="1476"/>
        <end position="1510"/>
    </location>
</feature>
<dbReference type="GO" id="GO:0008017">
    <property type="term" value="F:microtubule binding"/>
    <property type="evidence" value="ECO:0007669"/>
    <property type="project" value="TreeGrafter"/>
</dbReference>
<dbReference type="FunFam" id="2.130.10.10:FF:000044">
    <property type="entry name" value="echinoderm microtubule-associated protein-like 6 isoform X1"/>
    <property type="match status" value="1"/>
</dbReference>
<dbReference type="Pfam" id="PF23409">
    <property type="entry name" value="Beta-prop_EML"/>
    <property type="match status" value="3"/>
</dbReference>
<dbReference type="InterPro" id="IPR019775">
    <property type="entry name" value="WD40_repeat_CS"/>
</dbReference>
<keyword evidence="8" id="KW-1185">Reference proteome</keyword>
<feature type="region of interest" description="Disordered" evidence="4">
    <location>
        <begin position="1135"/>
        <end position="1154"/>
    </location>
</feature>
<dbReference type="PANTHER" id="PTHR13720">
    <property type="entry name" value="WD-40 REPEAT PROTEIN"/>
    <property type="match status" value="1"/>
</dbReference>
<evidence type="ECO:0000256" key="1">
    <source>
        <dbReference type="ARBA" id="ARBA00022574"/>
    </source>
</evidence>
<dbReference type="Gene3D" id="2.130.10.10">
    <property type="entry name" value="YVTN repeat-like/Quinoprotein amine dehydrogenase"/>
    <property type="match status" value="9"/>
</dbReference>
<proteinExistence type="predicted"/>
<dbReference type="PROSITE" id="PS50294">
    <property type="entry name" value="WD_REPEATS_REGION"/>
    <property type="match status" value="1"/>
</dbReference>
<dbReference type="PROSITE" id="PS50082">
    <property type="entry name" value="WD_REPEATS_2"/>
    <property type="match status" value="5"/>
</dbReference>
<evidence type="ECO:0008006" key="9">
    <source>
        <dbReference type="Google" id="ProtNLM"/>
    </source>
</evidence>
<name>A0A9Q0IYM4_9TELE</name>
<feature type="compositionally biased region" description="Acidic residues" evidence="4">
    <location>
        <begin position="1094"/>
        <end position="1107"/>
    </location>
</feature>
<evidence type="ECO:0000256" key="2">
    <source>
        <dbReference type="ARBA" id="ARBA00022737"/>
    </source>
</evidence>
<protein>
    <recommendedName>
        <fullName evidence="9">Echinoderm microtubule-associated protein-like 6</fullName>
    </recommendedName>
</protein>
<feature type="domain" description="EML-like first beta-propeller" evidence="5">
    <location>
        <begin position="1298"/>
        <end position="1456"/>
    </location>
</feature>